<proteinExistence type="predicted"/>
<keyword evidence="2" id="KW-1185">Reference proteome</keyword>
<evidence type="ECO:0000313" key="1">
    <source>
        <dbReference type="EMBL" id="KAJ8752157.1"/>
    </source>
</evidence>
<gene>
    <name evidence="1" type="ORF">K2173_003765</name>
</gene>
<protein>
    <submittedName>
        <fullName evidence="1">Uncharacterized protein</fullName>
    </submittedName>
</protein>
<organism evidence="1 2">
    <name type="scientific">Erythroxylum novogranatense</name>
    <dbReference type="NCBI Taxonomy" id="1862640"/>
    <lineage>
        <taxon>Eukaryota</taxon>
        <taxon>Viridiplantae</taxon>
        <taxon>Streptophyta</taxon>
        <taxon>Embryophyta</taxon>
        <taxon>Tracheophyta</taxon>
        <taxon>Spermatophyta</taxon>
        <taxon>Magnoliopsida</taxon>
        <taxon>eudicotyledons</taxon>
        <taxon>Gunneridae</taxon>
        <taxon>Pentapetalae</taxon>
        <taxon>rosids</taxon>
        <taxon>fabids</taxon>
        <taxon>Malpighiales</taxon>
        <taxon>Erythroxylaceae</taxon>
        <taxon>Erythroxylum</taxon>
    </lineage>
</organism>
<evidence type="ECO:0000313" key="2">
    <source>
        <dbReference type="Proteomes" id="UP001159364"/>
    </source>
</evidence>
<dbReference type="EMBL" id="JAIWQS010000010">
    <property type="protein sequence ID" value="KAJ8752157.1"/>
    <property type="molecule type" value="Genomic_DNA"/>
</dbReference>
<sequence>MMLCGNNAMTTTIRFLSRNNDSRVTASQALKEPITPVSTVLLAFQLKDYRPMGLVMAVEADKVPIFRENLAFVD</sequence>
<comment type="caution">
    <text evidence="1">The sequence shown here is derived from an EMBL/GenBank/DDBJ whole genome shotgun (WGS) entry which is preliminary data.</text>
</comment>
<name>A0AAV8SIW1_9ROSI</name>
<dbReference type="Proteomes" id="UP001159364">
    <property type="component" value="Linkage Group LG10"/>
</dbReference>
<reference evidence="1 2" key="1">
    <citation type="submission" date="2021-09" db="EMBL/GenBank/DDBJ databases">
        <title>Genomic insights and catalytic innovation underlie evolution of tropane alkaloids biosynthesis.</title>
        <authorList>
            <person name="Wang Y.-J."/>
            <person name="Tian T."/>
            <person name="Huang J.-P."/>
            <person name="Huang S.-X."/>
        </authorList>
    </citation>
    <scope>NUCLEOTIDE SEQUENCE [LARGE SCALE GENOMIC DNA]</scope>
    <source>
        <strain evidence="1">KIB-2018</strain>
        <tissue evidence="1">Leaf</tissue>
    </source>
</reference>
<dbReference type="AlphaFoldDB" id="A0AAV8SIW1"/>
<accession>A0AAV8SIW1</accession>